<dbReference type="Proteomes" id="UP000186058">
    <property type="component" value="Unassembled WGS sequence"/>
</dbReference>
<organism evidence="1 2">
    <name type="scientific">Paenibacillus helianthi</name>
    <dbReference type="NCBI Taxonomy" id="1349432"/>
    <lineage>
        <taxon>Bacteria</taxon>
        <taxon>Bacillati</taxon>
        <taxon>Bacillota</taxon>
        <taxon>Bacilli</taxon>
        <taxon>Bacillales</taxon>
        <taxon>Paenibacillaceae</taxon>
        <taxon>Paenibacillus</taxon>
    </lineage>
</organism>
<name>A0ABX3EGZ2_9BACL</name>
<gene>
    <name evidence="1" type="ORF">A3844_28995</name>
</gene>
<proteinExistence type="predicted"/>
<protein>
    <submittedName>
        <fullName evidence="1">Uncharacterized protein</fullName>
    </submittedName>
</protein>
<evidence type="ECO:0000313" key="1">
    <source>
        <dbReference type="EMBL" id="OKP78488.1"/>
    </source>
</evidence>
<keyword evidence="2" id="KW-1185">Reference proteome</keyword>
<comment type="caution">
    <text evidence="1">The sequence shown here is derived from an EMBL/GenBank/DDBJ whole genome shotgun (WGS) entry which is preliminary data.</text>
</comment>
<dbReference type="EMBL" id="LVWI01000097">
    <property type="protein sequence ID" value="OKP78488.1"/>
    <property type="molecule type" value="Genomic_DNA"/>
</dbReference>
<evidence type="ECO:0000313" key="2">
    <source>
        <dbReference type="Proteomes" id="UP000186058"/>
    </source>
</evidence>
<reference evidence="1 2" key="1">
    <citation type="submission" date="2016-03" db="EMBL/GenBank/DDBJ databases">
        <authorList>
            <person name="Sant'Anna F.H."/>
            <person name="Ambrosini A."/>
            <person name="Souza R."/>
            <person name="Bach E."/>
            <person name="Fernandes G."/>
            <person name="Balsanelli E."/>
            <person name="Baura V.A."/>
            <person name="Souza E.M."/>
            <person name="Passaglia L."/>
        </authorList>
    </citation>
    <scope>NUCLEOTIDE SEQUENCE [LARGE SCALE GENOMIC DNA]</scope>
    <source>
        <strain evidence="1 2">P26E</strain>
    </source>
</reference>
<sequence>MSVDSFHEAHEWIMSGPYNEIGYLYDGYITTNWMLAHVLVYEWTWRNTISDPQFLVYTNYDYTREGILYKVWVTPVSAVGVQEVRPEES</sequence>
<accession>A0ABX3EGZ2</accession>